<dbReference type="SUPFAM" id="SSF48452">
    <property type="entry name" value="TPR-like"/>
    <property type="match status" value="1"/>
</dbReference>
<name>A0A514CN25_9BACT</name>
<dbReference type="Proteomes" id="UP000316614">
    <property type="component" value="Chromosome"/>
</dbReference>
<dbReference type="KEGG" id="echi:FKX85_20155"/>
<dbReference type="Pfam" id="PF14322">
    <property type="entry name" value="SusD-like_3"/>
    <property type="match status" value="1"/>
</dbReference>
<evidence type="ECO:0000313" key="9">
    <source>
        <dbReference type="EMBL" id="QDH81216.1"/>
    </source>
</evidence>
<dbReference type="Pfam" id="PF07980">
    <property type="entry name" value="SusD_RagB"/>
    <property type="match status" value="1"/>
</dbReference>
<dbReference type="OrthoDB" id="691907at2"/>
<keyword evidence="10" id="KW-1185">Reference proteome</keyword>
<dbReference type="CDD" id="cd08977">
    <property type="entry name" value="SusD"/>
    <property type="match status" value="1"/>
</dbReference>
<evidence type="ECO:0000256" key="4">
    <source>
        <dbReference type="ARBA" id="ARBA00023136"/>
    </source>
</evidence>
<evidence type="ECO:0000256" key="6">
    <source>
        <dbReference type="SAM" id="SignalP"/>
    </source>
</evidence>
<protein>
    <submittedName>
        <fullName evidence="9">RagB/SusD family nutrient uptake outer membrane protein</fullName>
    </submittedName>
</protein>
<accession>A0A514CN25</accession>
<evidence type="ECO:0000313" key="10">
    <source>
        <dbReference type="Proteomes" id="UP000316614"/>
    </source>
</evidence>
<dbReference type="InterPro" id="IPR012944">
    <property type="entry name" value="SusD_RagB_dom"/>
</dbReference>
<sequence length="491" mass="55318">MKTIYNLATSVVSLTLLLIVSSCSNDYFDRFPTDEPTENTFFTDQASIEQMLNDGYVTLRDAYEYYYVIGDLASDDVYNSKFNNSSDHITINESNVVADNGIISNLWNSAYATISRTNLVLENIDKVSMSDSVRNQYANEAKFLRGLMYFNLVRIYGDVPLVLEDVKTQEEALSYGREAVANVYDQIIADFTDAEKLPAFYTDNADIGRATRYAAKGMLAKVYLTLKRYSEANAKLEQVMASPPTGNANAYHLLTSYADVFDAANPNNAEIIFAVQFARGFTPSQGNPFVQGAMANEDIGTGVLKRGTGTFLMTEDLAASFPNSDKRRGMFSRLDGSRRSYVFTTKYYDEGMVSTVDAGNDWIVLRYADINLMYAEVQNEMGDPGAAYPFLQAVRTRAGLATDENLKTDQAAMRLAIEQERRLELFCEGHRWFDLSRTDRLLTVMNSHFQSDLSNDEIGTDNMVQDYELIFPIPRFQVNLNPENIDQNDQY</sequence>
<evidence type="ECO:0000256" key="5">
    <source>
        <dbReference type="ARBA" id="ARBA00023237"/>
    </source>
</evidence>
<reference evidence="9 10" key="1">
    <citation type="submission" date="2019-06" db="EMBL/GenBank/DDBJ databases">
        <title>Echinicola alkalisoli sp. nov. isolated from saline soil.</title>
        <authorList>
            <person name="Sun J.-Q."/>
            <person name="Xu L."/>
        </authorList>
    </citation>
    <scope>NUCLEOTIDE SEQUENCE [LARGE SCALE GENOMIC DNA]</scope>
    <source>
        <strain evidence="9 10">LN3S3</strain>
    </source>
</reference>
<dbReference type="EMBL" id="CP041253">
    <property type="protein sequence ID" value="QDH81216.1"/>
    <property type="molecule type" value="Genomic_DNA"/>
</dbReference>
<feature type="signal peptide" evidence="6">
    <location>
        <begin position="1"/>
        <end position="24"/>
    </location>
</feature>
<dbReference type="AlphaFoldDB" id="A0A514CN25"/>
<evidence type="ECO:0000256" key="2">
    <source>
        <dbReference type="ARBA" id="ARBA00006275"/>
    </source>
</evidence>
<evidence type="ECO:0000256" key="3">
    <source>
        <dbReference type="ARBA" id="ARBA00022729"/>
    </source>
</evidence>
<comment type="similarity">
    <text evidence="2">Belongs to the SusD family.</text>
</comment>
<feature type="chain" id="PRO_5022222042" evidence="6">
    <location>
        <begin position="25"/>
        <end position="491"/>
    </location>
</feature>
<comment type="subcellular location">
    <subcellularLocation>
        <location evidence="1">Cell outer membrane</location>
    </subcellularLocation>
</comment>
<keyword evidence="5" id="KW-0998">Cell outer membrane</keyword>
<dbReference type="PROSITE" id="PS51257">
    <property type="entry name" value="PROKAR_LIPOPROTEIN"/>
    <property type="match status" value="1"/>
</dbReference>
<evidence type="ECO:0000259" key="7">
    <source>
        <dbReference type="Pfam" id="PF07980"/>
    </source>
</evidence>
<gene>
    <name evidence="9" type="ORF">FKX85_20155</name>
</gene>
<evidence type="ECO:0000259" key="8">
    <source>
        <dbReference type="Pfam" id="PF14322"/>
    </source>
</evidence>
<dbReference type="InterPro" id="IPR011990">
    <property type="entry name" value="TPR-like_helical_dom_sf"/>
</dbReference>
<dbReference type="Gene3D" id="1.25.40.390">
    <property type="match status" value="1"/>
</dbReference>
<dbReference type="InterPro" id="IPR033985">
    <property type="entry name" value="SusD-like_N"/>
</dbReference>
<feature type="domain" description="RagB/SusD" evidence="7">
    <location>
        <begin position="339"/>
        <end position="491"/>
    </location>
</feature>
<dbReference type="GO" id="GO:0009279">
    <property type="term" value="C:cell outer membrane"/>
    <property type="evidence" value="ECO:0007669"/>
    <property type="project" value="UniProtKB-SubCell"/>
</dbReference>
<feature type="domain" description="SusD-like N-terminal" evidence="8">
    <location>
        <begin position="41"/>
        <end position="224"/>
    </location>
</feature>
<proteinExistence type="inferred from homology"/>
<keyword evidence="4" id="KW-0472">Membrane</keyword>
<evidence type="ECO:0000256" key="1">
    <source>
        <dbReference type="ARBA" id="ARBA00004442"/>
    </source>
</evidence>
<dbReference type="RefSeq" id="WP_141616431.1">
    <property type="nucleotide sequence ID" value="NZ_CP041253.1"/>
</dbReference>
<organism evidence="9 10">
    <name type="scientific">Echinicola soli</name>
    <dbReference type="NCBI Taxonomy" id="2591634"/>
    <lineage>
        <taxon>Bacteria</taxon>
        <taxon>Pseudomonadati</taxon>
        <taxon>Bacteroidota</taxon>
        <taxon>Cytophagia</taxon>
        <taxon>Cytophagales</taxon>
        <taxon>Cyclobacteriaceae</taxon>
        <taxon>Echinicola</taxon>
    </lineage>
</organism>
<keyword evidence="3 6" id="KW-0732">Signal</keyword>